<dbReference type="CDD" id="cd06170">
    <property type="entry name" value="LuxR_C_like"/>
    <property type="match status" value="1"/>
</dbReference>
<feature type="domain" description="HTH luxR-type" evidence="3">
    <location>
        <begin position="677"/>
        <end position="742"/>
    </location>
</feature>
<reference evidence="4 5" key="1">
    <citation type="submission" date="2019-05" db="EMBL/GenBank/DDBJ databases">
        <title>Draft genome sequence of Actinomadura geliboluensis A8036.</title>
        <authorList>
            <person name="Saricaoglu S."/>
            <person name="Isik K."/>
        </authorList>
    </citation>
    <scope>NUCLEOTIDE SEQUENCE [LARGE SCALE GENOMIC DNA]</scope>
    <source>
        <strain evidence="4 5">A8036</strain>
    </source>
</reference>
<evidence type="ECO:0000256" key="1">
    <source>
        <dbReference type="ARBA" id="ARBA00022741"/>
    </source>
</evidence>
<keyword evidence="2" id="KW-0067">ATP-binding</keyword>
<dbReference type="PANTHER" id="PTHR16305:SF35">
    <property type="entry name" value="TRANSCRIPTIONAL ACTIVATOR DOMAIN"/>
    <property type="match status" value="1"/>
</dbReference>
<dbReference type="SUPFAM" id="SSF52540">
    <property type="entry name" value="P-loop containing nucleoside triphosphate hydrolases"/>
    <property type="match status" value="1"/>
</dbReference>
<dbReference type="RefSeq" id="WP_138640432.1">
    <property type="nucleotide sequence ID" value="NZ_VCKZ01000330.1"/>
</dbReference>
<dbReference type="GO" id="GO:0005524">
    <property type="term" value="F:ATP binding"/>
    <property type="evidence" value="ECO:0007669"/>
    <property type="project" value="UniProtKB-KW"/>
</dbReference>
<dbReference type="GO" id="GO:0004016">
    <property type="term" value="F:adenylate cyclase activity"/>
    <property type="evidence" value="ECO:0007669"/>
    <property type="project" value="TreeGrafter"/>
</dbReference>
<dbReference type="Gene3D" id="1.10.10.10">
    <property type="entry name" value="Winged helix-like DNA-binding domain superfamily/Winged helix DNA-binding domain"/>
    <property type="match status" value="1"/>
</dbReference>
<dbReference type="SMART" id="SM00421">
    <property type="entry name" value="HTH_LUXR"/>
    <property type="match status" value="1"/>
</dbReference>
<dbReference type="GO" id="GO:0006355">
    <property type="term" value="P:regulation of DNA-templated transcription"/>
    <property type="evidence" value="ECO:0007669"/>
    <property type="project" value="InterPro"/>
</dbReference>
<dbReference type="GO" id="GO:0003677">
    <property type="term" value="F:DNA binding"/>
    <property type="evidence" value="ECO:0007669"/>
    <property type="project" value="InterPro"/>
</dbReference>
<dbReference type="Pfam" id="PF13191">
    <property type="entry name" value="AAA_16"/>
    <property type="match status" value="1"/>
</dbReference>
<dbReference type="InterPro" id="IPR027417">
    <property type="entry name" value="P-loop_NTPase"/>
</dbReference>
<dbReference type="SUPFAM" id="SSF46894">
    <property type="entry name" value="C-terminal effector domain of the bipartite response regulators"/>
    <property type="match status" value="1"/>
</dbReference>
<gene>
    <name evidence="4" type="ORF">ETD96_33160</name>
</gene>
<dbReference type="OrthoDB" id="483at2"/>
<evidence type="ECO:0000313" key="4">
    <source>
        <dbReference type="EMBL" id="TMR30711.1"/>
    </source>
</evidence>
<proteinExistence type="predicted"/>
<dbReference type="PANTHER" id="PTHR16305">
    <property type="entry name" value="TESTICULAR SOLUBLE ADENYLYL CYCLASE"/>
    <property type="match status" value="1"/>
</dbReference>
<name>A0A5S4GE19_9ACTN</name>
<dbReference type="PRINTS" id="PR00038">
    <property type="entry name" value="HTHLUXR"/>
</dbReference>
<dbReference type="InterPro" id="IPR041664">
    <property type="entry name" value="AAA_16"/>
</dbReference>
<dbReference type="PROSITE" id="PS50043">
    <property type="entry name" value="HTH_LUXR_2"/>
    <property type="match status" value="1"/>
</dbReference>
<accession>A0A5S4GE19</accession>
<dbReference type="GO" id="GO:0005737">
    <property type="term" value="C:cytoplasm"/>
    <property type="evidence" value="ECO:0007669"/>
    <property type="project" value="TreeGrafter"/>
</dbReference>
<comment type="caution">
    <text evidence="4">The sequence shown here is derived from an EMBL/GenBank/DDBJ whole genome shotgun (WGS) entry which is preliminary data.</text>
</comment>
<evidence type="ECO:0000313" key="5">
    <source>
        <dbReference type="Proteomes" id="UP000305238"/>
    </source>
</evidence>
<evidence type="ECO:0000259" key="3">
    <source>
        <dbReference type="PROSITE" id="PS50043"/>
    </source>
</evidence>
<dbReference type="Proteomes" id="UP000305238">
    <property type="component" value="Unassembled WGS sequence"/>
</dbReference>
<keyword evidence="1" id="KW-0547">Nucleotide-binding</keyword>
<dbReference type="InterPro" id="IPR016032">
    <property type="entry name" value="Sig_transdc_resp-reg_C-effctor"/>
</dbReference>
<protein>
    <recommendedName>
        <fullName evidence="3">HTH luxR-type domain-containing protein</fullName>
    </recommendedName>
</protein>
<evidence type="ECO:0000256" key="2">
    <source>
        <dbReference type="ARBA" id="ARBA00022840"/>
    </source>
</evidence>
<sequence>MQGETLYGRSAEQEEIGRLLEGARAGRGGGALIVRGEAGIGKSALLDDAESAAGGMRVLRWTGIEAEAALPFAALQLLLAGRADLVERLPAAHAAAVRAALGPVPPRARARLLVGPALLALLTDLAAGAPLLCLVDDAQWLDRASADALLFAARRAAGSGLAIVIAVRDGTAGASPHAWSRTGVPELPLAGLADDAAQRLLAERAPELPAARRADAVGWAGGNPLALLGFPAAGSALFTRVPGEFARAVEGLPRAARFLLAVAAADDTGLPGVVAAAARILDVPFGALDAAEEAGLVRLTEDAVRFPHPLARAAAYQGVPAARRAAAHRALAAVGRDEAVILGWLAGDGAMARDASGGVEEPSPEARLALALLDGDVVTAGRLAAQVRDADDAHLRLLGAEAALLTGDDAAAAELSAALAAHCRADGPSAVLPRALIAEARARLVLGDHDAARALAGEAQEAAERAGSRHLIAAAASVRARQAAVEGDEVGCRALSADGAAGACVGDALGLLSLGLGRPGDALERFRELHRDPAASPPAAFLSLADHVEAAVAAGRPEAAAGPMERLEAFARDTGRPWADGAAARCRALLASDPAAAERHFTLALRAHHGADRPFERARTELLYGEWLRRARRRARARARLRGALEVFERLGAVPWAERARRELRAAGEGTAPPDAAGHPSGSLTAQELQVVRMATTGATNRQIAARLGLSHRTVAYHLYKAFPKLGVASRAELHRCLPAAGDRGNRSA</sequence>
<dbReference type="AlphaFoldDB" id="A0A5S4GE19"/>
<keyword evidence="5" id="KW-1185">Reference proteome</keyword>
<dbReference type="Pfam" id="PF00196">
    <property type="entry name" value="GerE"/>
    <property type="match status" value="1"/>
</dbReference>
<dbReference type="InterPro" id="IPR000792">
    <property type="entry name" value="Tscrpt_reg_LuxR_C"/>
</dbReference>
<organism evidence="4 5">
    <name type="scientific">Actinomadura geliboluensis</name>
    <dbReference type="NCBI Taxonomy" id="882440"/>
    <lineage>
        <taxon>Bacteria</taxon>
        <taxon>Bacillati</taxon>
        <taxon>Actinomycetota</taxon>
        <taxon>Actinomycetes</taxon>
        <taxon>Streptosporangiales</taxon>
        <taxon>Thermomonosporaceae</taxon>
        <taxon>Actinomadura</taxon>
    </lineage>
</organism>
<dbReference type="EMBL" id="VCKZ01000330">
    <property type="protein sequence ID" value="TMR30711.1"/>
    <property type="molecule type" value="Genomic_DNA"/>
</dbReference>
<dbReference type="InterPro" id="IPR036388">
    <property type="entry name" value="WH-like_DNA-bd_sf"/>
</dbReference>